<dbReference type="InterPro" id="IPR011989">
    <property type="entry name" value="ARM-like"/>
</dbReference>
<evidence type="ECO:0000313" key="2">
    <source>
        <dbReference type="Proteomes" id="UP000335415"/>
    </source>
</evidence>
<dbReference type="InterPro" id="IPR016024">
    <property type="entry name" value="ARM-type_fold"/>
</dbReference>
<dbReference type="AlphaFoldDB" id="A0A5J5FXU4"/>
<name>A0A5J5FXU4_9GAMM</name>
<dbReference type="EMBL" id="VYKJ01000007">
    <property type="protein sequence ID" value="KAA8998926.1"/>
    <property type="molecule type" value="Genomic_DNA"/>
</dbReference>
<dbReference type="Proteomes" id="UP000335415">
    <property type="component" value="Unassembled WGS sequence"/>
</dbReference>
<dbReference type="OrthoDB" id="6534366at2"/>
<evidence type="ECO:0000313" key="1">
    <source>
        <dbReference type="EMBL" id="KAA8998926.1"/>
    </source>
</evidence>
<reference evidence="1 2" key="1">
    <citation type="submission" date="2019-09" db="EMBL/GenBank/DDBJ databases">
        <authorList>
            <person name="Li Y."/>
        </authorList>
    </citation>
    <scope>NUCLEOTIDE SEQUENCE [LARGE SCALE GENOMIC DNA]</scope>
    <source>
        <strain evidence="1 2">L3-3HA</strain>
    </source>
</reference>
<proteinExistence type="predicted"/>
<accession>A0A5J5FXU4</accession>
<dbReference type="RefSeq" id="WP_150435725.1">
    <property type="nucleotide sequence ID" value="NZ_VYKJ01000007.1"/>
</dbReference>
<sequence length="448" mass="50847">MELDNYLYQQLEKRLADVKNFWRLPAGRPLNDTESLQSLTGHYNGHIRQIAVLCLGNRRAIAALPALIVRLNDWAEPVRQAARQSVRRLLRDEWAAQFVACLPEIYWLLECRRADHTAFVAEIIDLLIAPHNRPALLAGLASTDRRVARQTLRLLIERGLCSPETICLGTRRNNDPIVRITAAHYLMRQPEPINAPLLGALLRDRYVPLRQQSLQYIIDRRLRLPADLHEPLLLDKNTLVRQRTCRLLAEQGADPDAFYLNVLNRRERSAGQKSAALFGLNERRYPEIITLAQRYLGADAPYLYRSALQIVSQHQGDDASAVLLAALCHPSAAVAKTALRLFQRQGVRIDLDDLQRCLNQAPSATHIRGCYTLVHRLNKWDGLIFLLQNARAAAQSLTSDHISRWEARFNHSGIAPGAMQRQRLDVLIQNAPGAVRERNIARWLPAGR</sequence>
<dbReference type="Gene3D" id="1.25.10.10">
    <property type="entry name" value="Leucine-rich Repeat Variant"/>
    <property type="match status" value="1"/>
</dbReference>
<keyword evidence="2" id="KW-1185">Reference proteome</keyword>
<dbReference type="SUPFAM" id="SSF48371">
    <property type="entry name" value="ARM repeat"/>
    <property type="match status" value="2"/>
</dbReference>
<protein>
    <submittedName>
        <fullName evidence="1">HEAT repeat domain-containing protein</fullName>
    </submittedName>
</protein>
<organism evidence="1 2">
    <name type="scientific">Affinibrenneria salicis</name>
    <dbReference type="NCBI Taxonomy" id="2590031"/>
    <lineage>
        <taxon>Bacteria</taxon>
        <taxon>Pseudomonadati</taxon>
        <taxon>Pseudomonadota</taxon>
        <taxon>Gammaproteobacteria</taxon>
        <taxon>Enterobacterales</taxon>
        <taxon>Pectobacteriaceae</taxon>
        <taxon>Affinibrenneria</taxon>
    </lineage>
</organism>
<gene>
    <name evidence="1" type="ORF">FJU30_14675</name>
</gene>
<comment type="caution">
    <text evidence="1">The sequence shown here is derived from an EMBL/GenBank/DDBJ whole genome shotgun (WGS) entry which is preliminary data.</text>
</comment>